<sequence>MFNIHQGVKKPAVEVMVIQPLKVRAYFRQILYGTKCSREADSQFSEFWKDQSIIIITAITAITIGIIASSQKTIVVGMELHESG</sequence>
<dbReference type="Proteomes" id="UP000703661">
    <property type="component" value="Unassembled WGS sequence"/>
</dbReference>
<keyword evidence="1" id="KW-0812">Transmembrane</keyword>
<proteinExistence type="predicted"/>
<dbReference type="EMBL" id="JAAAID010000235">
    <property type="protein sequence ID" value="KAG0020178.1"/>
    <property type="molecule type" value="Genomic_DNA"/>
</dbReference>
<reference evidence="2" key="1">
    <citation type="journal article" date="2020" name="Fungal Divers.">
        <title>Resolving the Mortierellaceae phylogeny through synthesis of multi-gene phylogenetics and phylogenomics.</title>
        <authorList>
            <person name="Vandepol N."/>
            <person name="Liber J."/>
            <person name="Desiro A."/>
            <person name="Na H."/>
            <person name="Kennedy M."/>
            <person name="Barry K."/>
            <person name="Grigoriev I.V."/>
            <person name="Miller A.N."/>
            <person name="O'Donnell K."/>
            <person name="Stajich J.E."/>
            <person name="Bonito G."/>
        </authorList>
    </citation>
    <scope>NUCLEOTIDE SEQUENCE</scope>
    <source>
        <strain evidence="2">NRRL 2769</strain>
    </source>
</reference>
<feature type="transmembrane region" description="Helical" evidence="1">
    <location>
        <begin position="51"/>
        <end position="68"/>
    </location>
</feature>
<keyword evidence="1" id="KW-1133">Transmembrane helix</keyword>
<evidence type="ECO:0000313" key="3">
    <source>
        <dbReference type="Proteomes" id="UP000703661"/>
    </source>
</evidence>
<organism evidence="2 3">
    <name type="scientific">Entomortierella chlamydospora</name>
    <dbReference type="NCBI Taxonomy" id="101097"/>
    <lineage>
        <taxon>Eukaryota</taxon>
        <taxon>Fungi</taxon>
        <taxon>Fungi incertae sedis</taxon>
        <taxon>Mucoromycota</taxon>
        <taxon>Mortierellomycotina</taxon>
        <taxon>Mortierellomycetes</taxon>
        <taxon>Mortierellales</taxon>
        <taxon>Mortierellaceae</taxon>
        <taxon>Entomortierella</taxon>
    </lineage>
</organism>
<name>A0A9P6N0K5_9FUNG</name>
<protein>
    <submittedName>
        <fullName evidence="2">Uncharacterized protein</fullName>
    </submittedName>
</protein>
<keyword evidence="3" id="KW-1185">Reference proteome</keyword>
<evidence type="ECO:0000313" key="2">
    <source>
        <dbReference type="EMBL" id="KAG0020178.1"/>
    </source>
</evidence>
<dbReference type="AlphaFoldDB" id="A0A9P6N0K5"/>
<accession>A0A9P6N0K5</accession>
<gene>
    <name evidence="2" type="ORF">BGZ80_004651</name>
</gene>
<comment type="caution">
    <text evidence="2">The sequence shown here is derived from an EMBL/GenBank/DDBJ whole genome shotgun (WGS) entry which is preliminary data.</text>
</comment>
<keyword evidence="1" id="KW-0472">Membrane</keyword>
<evidence type="ECO:0000256" key="1">
    <source>
        <dbReference type="SAM" id="Phobius"/>
    </source>
</evidence>